<feature type="domain" description="Ubiquitin-like protease family profile" evidence="4">
    <location>
        <begin position="322"/>
        <end position="394"/>
    </location>
</feature>
<dbReference type="PANTHER" id="PTHR33022">
    <property type="entry name" value="DUF1985 DOMAIN-CONTAINING PROTEIN"/>
    <property type="match status" value="1"/>
</dbReference>
<comment type="caution">
    <text evidence="5">The sequence shown here is derived from an EMBL/GenBank/DDBJ whole genome shotgun (WGS) entry which is preliminary data.</text>
</comment>
<evidence type="ECO:0000259" key="4">
    <source>
        <dbReference type="Pfam" id="PF02902"/>
    </source>
</evidence>
<dbReference type="GO" id="GO:0006508">
    <property type="term" value="P:proteolysis"/>
    <property type="evidence" value="ECO:0007669"/>
    <property type="project" value="UniProtKB-KW"/>
</dbReference>
<evidence type="ECO:0000313" key="6">
    <source>
        <dbReference type="Proteomes" id="UP000222542"/>
    </source>
</evidence>
<name>A0A2G2YWS0_CAPAN</name>
<feature type="compositionally biased region" description="Basic and acidic residues" evidence="3">
    <location>
        <begin position="111"/>
        <end position="157"/>
    </location>
</feature>
<feature type="compositionally biased region" description="Basic and acidic residues" evidence="3">
    <location>
        <begin position="86"/>
        <end position="100"/>
    </location>
</feature>
<reference evidence="5 6" key="2">
    <citation type="journal article" date="2017" name="Genome Biol.">
        <title>New reference genome sequences of hot pepper reveal the massive evolution of plant disease-resistance genes by retroduplication.</title>
        <authorList>
            <person name="Kim S."/>
            <person name="Park J."/>
            <person name="Yeom S.I."/>
            <person name="Kim Y.M."/>
            <person name="Seo E."/>
            <person name="Kim K.T."/>
            <person name="Kim M.S."/>
            <person name="Lee J.M."/>
            <person name="Cheong K."/>
            <person name="Shin H.S."/>
            <person name="Kim S.B."/>
            <person name="Han K."/>
            <person name="Lee J."/>
            <person name="Park M."/>
            <person name="Lee H.A."/>
            <person name="Lee H.Y."/>
            <person name="Lee Y."/>
            <person name="Oh S."/>
            <person name="Lee J.H."/>
            <person name="Choi E."/>
            <person name="Choi E."/>
            <person name="Lee S.E."/>
            <person name="Jeon J."/>
            <person name="Kim H."/>
            <person name="Choi G."/>
            <person name="Song H."/>
            <person name="Lee J."/>
            <person name="Lee S.C."/>
            <person name="Kwon J.K."/>
            <person name="Lee H.Y."/>
            <person name="Koo N."/>
            <person name="Hong Y."/>
            <person name="Kim R.W."/>
            <person name="Kang W.H."/>
            <person name="Huh J.H."/>
            <person name="Kang B.C."/>
            <person name="Yang T.J."/>
            <person name="Lee Y.H."/>
            <person name="Bennetzen J.L."/>
            <person name="Choi D."/>
        </authorList>
    </citation>
    <scope>NUCLEOTIDE SEQUENCE [LARGE SCALE GENOMIC DNA]</scope>
    <source>
        <strain evidence="6">cv. CM334</strain>
    </source>
</reference>
<dbReference type="GO" id="GO:0008234">
    <property type="term" value="F:cysteine-type peptidase activity"/>
    <property type="evidence" value="ECO:0007669"/>
    <property type="project" value="InterPro"/>
</dbReference>
<organism evidence="5 6">
    <name type="scientific">Capsicum annuum</name>
    <name type="common">Capsicum pepper</name>
    <dbReference type="NCBI Taxonomy" id="4072"/>
    <lineage>
        <taxon>Eukaryota</taxon>
        <taxon>Viridiplantae</taxon>
        <taxon>Streptophyta</taxon>
        <taxon>Embryophyta</taxon>
        <taxon>Tracheophyta</taxon>
        <taxon>Spermatophyta</taxon>
        <taxon>Magnoliopsida</taxon>
        <taxon>eudicotyledons</taxon>
        <taxon>Gunneridae</taxon>
        <taxon>Pentapetalae</taxon>
        <taxon>asterids</taxon>
        <taxon>lamiids</taxon>
        <taxon>Solanales</taxon>
        <taxon>Solanaceae</taxon>
        <taxon>Solanoideae</taxon>
        <taxon>Capsiceae</taxon>
        <taxon>Capsicum</taxon>
    </lineage>
</organism>
<dbReference type="Gramene" id="PHT74071">
    <property type="protein sequence ID" value="PHT74071"/>
    <property type="gene ID" value="T459_21348"/>
</dbReference>
<dbReference type="AlphaFoldDB" id="A0A2G2YWS0"/>
<evidence type="ECO:0000256" key="2">
    <source>
        <dbReference type="ARBA" id="ARBA00022801"/>
    </source>
</evidence>
<evidence type="ECO:0000256" key="1">
    <source>
        <dbReference type="ARBA" id="ARBA00022670"/>
    </source>
</evidence>
<gene>
    <name evidence="5" type="ORF">T459_21348</name>
</gene>
<evidence type="ECO:0000256" key="3">
    <source>
        <dbReference type="SAM" id="MobiDB-lite"/>
    </source>
</evidence>
<dbReference type="Pfam" id="PF02902">
    <property type="entry name" value="Peptidase_C48"/>
    <property type="match status" value="1"/>
</dbReference>
<sequence>MVLEDEAMCREFGWGELLFEEALSLLKSSLKQTKTTVGALYQLVGFPYAFMKGLVKAFTLEHELPTNNDREDKTFNKQPDNIYAEPSHDPSVHDQCDNPHRPTKNKRSEKKRQAEERNDVEGHSNKKEEATEEREKKRRAEEGKDTDGHSYDKEEATKERLLGGINVDIEDMISDGDGTKKFLNIDSTICNVETSHDEQKSTHVSPLKSKGFPLKKRTYIRIKKGSKSAISDVSYELISRPSSMDVEHLDTIFYYTSKKAKYEPNISVKFTTTDFVFRNKIDALYQDFVKNWKDFSFIPKKHEFRSISEASIVMQTYRGTRNSNKVIQKVMLPYQTLIPYFLQRVNFYLEKRIDKSENDTLPINMADELPQQTQCDCGTFVCAFAGYFIHGRDILKEIDTDHTRMRRGALLWDYGKRKLQVGIESNTIEKVSSLCVKEKRKRTHKD</sequence>
<dbReference type="EMBL" id="AYRZ02000008">
    <property type="protein sequence ID" value="PHT74071.1"/>
    <property type="molecule type" value="Genomic_DNA"/>
</dbReference>
<feature type="region of interest" description="Disordered" evidence="3">
    <location>
        <begin position="67"/>
        <end position="157"/>
    </location>
</feature>
<feature type="compositionally biased region" description="Basic residues" evidence="3">
    <location>
        <begin position="101"/>
        <end position="110"/>
    </location>
</feature>
<keyword evidence="6" id="KW-1185">Reference proteome</keyword>
<keyword evidence="2" id="KW-0378">Hydrolase</keyword>
<keyword evidence="1" id="KW-0645">Protease</keyword>
<evidence type="ECO:0000313" key="5">
    <source>
        <dbReference type="EMBL" id="PHT74071.1"/>
    </source>
</evidence>
<dbReference type="InterPro" id="IPR003653">
    <property type="entry name" value="Peptidase_C48_C"/>
</dbReference>
<accession>A0A2G2YWS0</accession>
<protein>
    <recommendedName>
        <fullName evidence="4">Ubiquitin-like protease family profile domain-containing protein</fullName>
    </recommendedName>
</protein>
<proteinExistence type="predicted"/>
<dbReference type="Proteomes" id="UP000222542">
    <property type="component" value="Unassembled WGS sequence"/>
</dbReference>
<dbReference type="PANTHER" id="PTHR33022:SF21">
    <property type="entry name" value="UBIQUITIN-LIKE PROTEASE FAMILY PROFILE DOMAIN-CONTAINING PROTEIN"/>
    <property type="match status" value="1"/>
</dbReference>
<reference evidence="5 6" key="1">
    <citation type="journal article" date="2014" name="Nat. Genet.">
        <title>Genome sequence of the hot pepper provides insights into the evolution of pungency in Capsicum species.</title>
        <authorList>
            <person name="Kim S."/>
            <person name="Park M."/>
            <person name="Yeom S.I."/>
            <person name="Kim Y.M."/>
            <person name="Lee J.M."/>
            <person name="Lee H.A."/>
            <person name="Seo E."/>
            <person name="Choi J."/>
            <person name="Cheong K."/>
            <person name="Kim K.T."/>
            <person name="Jung K."/>
            <person name="Lee G.W."/>
            <person name="Oh S.K."/>
            <person name="Bae C."/>
            <person name="Kim S.B."/>
            <person name="Lee H.Y."/>
            <person name="Kim S.Y."/>
            <person name="Kim M.S."/>
            <person name="Kang B.C."/>
            <person name="Jo Y.D."/>
            <person name="Yang H.B."/>
            <person name="Jeong H.J."/>
            <person name="Kang W.H."/>
            <person name="Kwon J.K."/>
            <person name="Shin C."/>
            <person name="Lim J.Y."/>
            <person name="Park J.H."/>
            <person name="Huh J.H."/>
            <person name="Kim J.S."/>
            <person name="Kim B.D."/>
            <person name="Cohen O."/>
            <person name="Paran I."/>
            <person name="Suh M.C."/>
            <person name="Lee S.B."/>
            <person name="Kim Y.K."/>
            <person name="Shin Y."/>
            <person name="Noh S.J."/>
            <person name="Park J."/>
            <person name="Seo Y.S."/>
            <person name="Kwon S.Y."/>
            <person name="Kim H.A."/>
            <person name="Park J.M."/>
            <person name="Kim H.J."/>
            <person name="Choi S.B."/>
            <person name="Bosland P.W."/>
            <person name="Reeves G."/>
            <person name="Jo S.H."/>
            <person name="Lee B.W."/>
            <person name="Cho H.T."/>
            <person name="Choi H.S."/>
            <person name="Lee M.S."/>
            <person name="Yu Y."/>
            <person name="Do Choi Y."/>
            <person name="Park B.S."/>
            <person name="van Deynze A."/>
            <person name="Ashrafi H."/>
            <person name="Hill T."/>
            <person name="Kim W.T."/>
            <person name="Pai H.S."/>
            <person name="Ahn H.K."/>
            <person name="Yeam I."/>
            <person name="Giovannoni J.J."/>
            <person name="Rose J.K."/>
            <person name="Sorensen I."/>
            <person name="Lee S.J."/>
            <person name="Kim R.W."/>
            <person name="Choi I.Y."/>
            <person name="Choi B.S."/>
            <person name="Lim J.S."/>
            <person name="Lee Y.H."/>
            <person name="Choi D."/>
        </authorList>
    </citation>
    <scope>NUCLEOTIDE SEQUENCE [LARGE SCALE GENOMIC DNA]</scope>
    <source>
        <strain evidence="6">cv. CM334</strain>
    </source>
</reference>